<evidence type="ECO:0000256" key="5">
    <source>
        <dbReference type="ARBA" id="ARBA00022670"/>
    </source>
</evidence>
<dbReference type="InterPro" id="IPR033124">
    <property type="entry name" value="Ser_caboxypep_his_AS"/>
</dbReference>
<dbReference type="EC" id="3.4.16.-" evidence="10"/>
<dbReference type="Pfam" id="PF00450">
    <property type="entry name" value="Peptidase_S10"/>
    <property type="match status" value="1"/>
</dbReference>
<dbReference type="Proteomes" id="UP001153555">
    <property type="component" value="Unassembled WGS sequence"/>
</dbReference>
<name>A0A9N7NA70_STRHE</name>
<gene>
    <name evidence="11" type="ORF">SHERM_21325</name>
</gene>
<keyword evidence="5 10" id="KW-0645">Protease</keyword>
<feature type="chain" id="PRO_5040537695" description="Carboxypeptidase" evidence="10">
    <location>
        <begin position="20"/>
        <end position="479"/>
    </location>
</feature>
<keyword evidence="12" id="KW-1185">Reference proteome</keyword>
<evidence type="ECO:0000256" key="3">
    <source>
        <dbReference type="ARBA" id="ARBA00022525"/>
    </source>
</evidence>
<dbReference type="PROSITE" id="PS00560">
    <property type="entry name" value="CARBOXYPEPT_SER_HIS"/>
    <property type="match status" value="1"/>
</dbReference>
<sequence length="479" mass="53517">MHKLVCLFLLPLLFISCDANQASYLQKLLKSRRSHKLSTLDSRSKIDAESDYVPAFVEPQDGLMQADKITKLPGQPDGVDFNQYAGYVSVGPAARRALFYYFVESPDNSSAKPLVLWLNGGPGCSSFGYGAMNELGPFRVGSDGKTLFRNYDAWNNVANVIFLESPAGVGFSYSKTTSDYRRTGDISTANDAYTFLINWLERFPHYKNRDFYITGESYAGHYVPQLAHTILLNNNHTNQTVISIKGIAIGNAYIDDKTMTAGTFDYLWTHALNSDETHRDLFKFCYFSNMTTYDQCLNSSYKSSEEIGGIDNYNIYAPICRDPTLKNGSAASGNFFDPCSDAYIKHYLNTAEVQRALHVNPTNWSDCSPFKWTDSPNTVLPTIKNLMDSGLRVWLYSGDTDSVVPVTATRYAINSLKLLVRTPWRPWYFENEVGGYVVGYKGLGFVTVRGAGHLVPNSQPKRALAMISSFLHGTLPPSF</sequence>
<comment type="similarity">
    <text evidence="2 10">Belongs to the peptidase S10 family.</text>
</comment>
<dbReference type="AlphaFoldDB" id="A0A9N7NA70"/>
<dbReference type="PANTHER" id="PTHR11802">
    <property type="entry name" value="SERINE PROTEASE FAMILY S10 SERINE CARBOXYPEPTIDASE"/>
    <property type="match status" value="1"/>
</dbReference>
<dbReference type="PROSITE" id="PS51257">
    <property type="entry name" value="PROKAR_LIPOPROTEIN"/>
    <property type="match status" value="1"/>
</dbReference>
<dbReference type="EMBL" id="CACSLK010024742">
    <property type="protein sequence ID" value="CAA0824377.1"/>
    <property type="molecule type" value="Genomic_DNA"/>
</dbReference>
<dbReference type="FunFam" id="3.40.50.1820:FF:000030">
    <property type="entry name" value="Carboxypeptidase"/>
    <property type="match status" value="1"/>
</dbReference>
<dbReference type="Gene3D" id="3.40.50.1820">
    <property type="entry name" value="alpha/beta hydrolase"/>
    <property type="match status" value="1"/>
</dbReference>
<comment type="subcellular location">
    <subcellularLocation>
        <location evidence="1">Secreted</location>
    </subcellularLocation>
</comment>
<dbReference type="InterPro" id="IPR029058">
    <property type="entry name" value="AB_hydrolase_fold"/>
</dbReference>
<keyword evidence="7 10" id="KW-0378">Hydrolase</keyword>
<evidence type="ECO:0000256" key="7">
    <source>
        <dbReference type="ARBA" id="ARBA00022801"/>
    </source>
</evidence>
<dbReference type="InterPro" id="IPR001563">
    <property type="entry name" value="Peptidase_S10"/>
</dbReference>
<evidence type="ECO:0000256" key="9">
    <source>
        <dbReference type="ARBA" id="ARBA00023180"/>
    </source>
</evidence>
<dbReference type="FunFam" id="3.40.50.11320:FF:000001">
    <property type="entry name" value="Carboxypeptidase"/>
    <property type="match status" value="1"/>
</dbReference>
<accession>A0A9N7NA70</accession>
<evidence type="ECO:0000256" key="4">
    <source>
        <dbReference type="ARBA" id="ARBA00022645"/>
    </source>
</evidence>
<keyword evidence="4 10" id="KW-0121">Carboxypeptidase</keyword>
<keyword evidence="9" id="KW-0325">Glycoprotein</keyword>
<dbReference type="Gene3D" id="3.40.50.11320">
    <property type="match status" value="1"/>
</dbReference>
<evidence type="ECO:0000256" key="10">
    <source>
        <dbReference type="RuleBase" id="RU361156"/>
    </source>
</evidence>
<evidence type="ECO:0000313" key="11">
    <source>
        <dbReference type="EMBL" id="CAA0824377.1"/>
    </source>
</evidence>
<dbReference type="PRINTS" id="PR00724">
    <property type="entry name" value="CRBOXYPTASEC"/>
</dbReference>
<evidence type="ECO:0000256" key="6">
    <source>
        <dbReference type="ARBA" id="ARBA00022729"/>
    </source>
</evidence>
<proteinExistence type="inferred from homology"/>
<comment type="caution">
    <text evidence="11">The sequence shown here is derived from an EMBL/GenBank/DDBJ whole genome shotgun (WGS) entry which is preliminary data.</text>
</comment>
<dbReference type="InterPro" id="IPR018202">
    <property type="entry name" value="Ser_caboxypep_ser_AS"/>
</dbReference>
<dbReference type="GO" id="GO:0005773">
    <property type="term" value="C:vacuole"/>
    <property type="evidence" value="ECO:0007669"/>
    <property type="project" value="TreeGrafter"/>
</dbReference>
<dbReference type="GO" id="GO:0006508">
    <property type="term" value="P:proteolysis"/>
    <property type="evidence" value="ECO:0007669"/>
    <property type="project" value="UniProtKB-KW"/>
</dbReference>
<feature type="signal peptide" evidence="10">
    <location>
        <begin position="1"/>
        <end position="19"/>
    </location>
</feature>
<evidence type="ECO:0000313" key="12">
    <source>
        <dbReference type="Proteomes" id="UP001153555"/>
    </source>
</evidence>
<keyword evidence="8" id="KW-1015">Disulfide bond</keyword>
<reference evidence="11" key="1">
    <citation type="submission" date="2019-12" db="EMBL/GenBank/DDBJ databases">
        <authorList>
            <person name="Scholes J."/>
        </authorList>
    </citation>
    <scope>NUCLEOTIDE SEQUENCE</scope>
</reference>
<dbReference type="OrthoDB" id="443318at2759"/>
<dbReference type="Gene3D" id="6.10.250.940">
    <property type="match status" value="1"/>
</dbReference>
<keyword evidence="6 10" id="KW-0732">Signal</keyword>
<dbReference type="SUPFAM" id="SSF53474">
    <property type="entry name" value="alpha/beta-Hydrolases"/>
    <property type="match status" value="1"/>
</dbReference>
<dbReference type="PROSITE" id="PS00131">
    <property type="entry name" value="CARBOXYPEPT_SER_SER"/>
    <property type="match status" value="1"/>
</dbReference>
<dbReference type="PANTHER" id="PTHR11802:SF470">
    <property type="entry name" value="CARBOXYPEPTIDASE"/>
    <property type="match status" value="1"/>
</dbReference>
<evidence type="ECO:0000256" key="2">
    <source>
        <dbReference type="ARBA" id="ARBA00009431"/>
    </source>
</evidence>
<protein>
    <recommendedName>
        <fullName evidence="10">Carboxypeptidase</fullName>
        <ecNumber evidence="10">3.4.16.-</ecNumber>
    </recommendedName>
</protein>
<evidence type="ECO:0000256" key="1">
    <source>
        <dbReference type="ARBA" id="ARBA00004613"/>
    </source>
</evidence>
<organism evidence="11 12">
    <name type="scientific">Striga hermonthica</name>
    <name type="common">Purple witchweed</name>
    <name type="synonym">Buchnera hermonthica</name>
    <dbReference type="NCBI Taxonomy" id="68872"/>
    <lineage>
        <taxon>Eukaryota</taxon>
        <taxon>Viridiplantae</taxon>
        <taxon>Streptophyta</taxon>
        <taxon>Embryophyta</taxon>
        <taxon>Tracheophyta</taxon>
        <taxon>Spermatophyta</taxon>
        <taxon>Magnoliopsida</taxon>
        <taxon>eudicotyledons</taxon>
        <taxon>Gunneridae</taxon>
        <taxon>Pentapetalae</taxon>
        <taxon>asterids</taxon>
        <taxon>lamiids</taxon>
        <taxon>Lamiales</taxon>
        <taxon>Orobanchaceae</taxon>
        <taxon>Buchnereae</taxon>
        <taxon>Striga</taxon>
    </lineage>
</organism>
<dbReference type="GO" id="GO:0004185">
    <property type="term" value="F:serine-type carboxypeptidase activity"/>
    <property type="evidence" value="ECO:0007669"/>
    <property type="project" value="UniProtKB-UniRule"/>
</dbReference>
<evidence type="ECO:0000256" key="8">
    <source>
        <dbReference type="ARBA" id="ARBA00023157"/>
    </source>
</evidence>
<dbReference type="GO" id="GO:0005576">
    <property type="term" value="C:extracellular region"/>
    <property type="evidence" value="ECO:0007669"/>
    <property type="project" value="UniProtKB-SubCell"/>
</dbReference>
<keyword evidence="3" id="KW-0964">Secreted</keyword>